<dbReference type="AlphaFoldDB" id="A0A660KMV7"/>
<dbReference type="Proteomes" id="UP000327013">
    <property type="component" value="Chromosome 4"/>
</dbReference>
<feature type="transmembrane region" description="Helical" evidence="2">
    <location>
        <begin position="344"/>
        <end position="366"/>
    </location>
</feature>
<evidence type="ECO:0000256" key="1">
    <source>
        <dbReference type="PROSITE-ProRule" id="PRU00023"/>
    </source>
</evidence>
<dbReference type="SUPFAM" id="SSF48403">
    <property type="entry name" value="Ankyrin repeat"/>
    <property type="match status" value="1"/>
</dbReference>
<dbReference type="Pfam" id="PF12796">
    <property type="entry name" value="Ank_2"/>
    <property type="match status" value="1"/>
</dbReference>
<dbReference type="PROSITE" id="PS50297">
    <property type="entry name" value="ANK_REP_REGION"/>
    <property type="match status" value="3"/>
</dbReference>
<reference evidence="4 5" key="1">
    <citation type="submission" date="2019-06" db="EMBL/GenBank/DDBJ databases">
        <title>A chromosomal-level reference genome of Carpinus fangiana (Coryloideae, Betulaceae).</title>
        <authorList>
            <person name="Yang X."/>
            <person name="Wang Z."/>
            <person name="Zhang L."/>
            <person name="Hao G."/>
            <person name="Liu J."/>
            <person name="Yang Y."/>
        </authorList>
    </citation>
    <scope>NUCLEOTIDE SEQUENCE [LARGE SCALE GENOMIC DNA]</scope>
    <source>
        <strain evidence="4">Cfa_2016G</strain>
        <tissue evidence="4">Leaf</tissue>
    </source>
</reference>
<evidence type="ECO:0000256" key="2">
    <source>
        <dbReference type="SAM" id="Phobius"/>
    </source>
</evidence>
<dbReference type="SMART" id="SM00248">
    <property type="entry name" value="ANK"/>
    <property type="match status" value="5"/>
</dbReference>
<dbReference type="PROSITE" id="PS50088">
    <property type="entry name" value="ANK_REPEAT"/>
    <property type="match status" value="3"/>
</dbReference>
<feature type="domain" description="PGG" evidence="3">
    <location>
        <begin position="292"/>
        <end position="371"/>
    </location>
</feature>
<dbReference type="InterPro" id="IPR026961">
    <property type="entry name" value="PGG_dom"/>
</dbReference>
<accession>A0A660KMV7</accession>
<feature type="transmembrane region" description="Helical" evidence="2">
    <location>
        <begin position="410"/>
        <end position="431"/>
    </location>
</feature>
<dbReference type="Pfam" id="PF13962">
    <property type="entry name" value="PGG"/>
    <property type="match status" value="1"/>
</dbReference>
<dbReference type="Gene3D" id="1.25.40.20">
    <property type="entry name" value="Ankyrin repeat-containing domain"/>
    <property type="match status" value="1"/>
</dbReference>
<gene>
    <name evidence="4" type="ORF">FH972_010311</name>
</gene>
<dbReference type="Pfam" id="PF13857">
    <property type="entry name" value="Ank_5"/>
    <property type="match status" value="1"/>
</dbReference>
<protein>
    <recommendedName>
        <fullName evidence="3">PGG domain-containing protein</fullName>
    </recommendedName>
</protein>
<keyword evidence="1" id="KW-0040">ANK repeat</keyword>
<keyword evidence="5" id="KW-1185">Reference proteome</keyword>
<name>A0A660KMV7_9ROSI</name>
<feature type="repeat" description="ANK" evidence="1">
    <location>
        <begin position="196"/>
        <end position="218"/>
    </location>
</feature>
<feature type="repeat" description="ANK" evidence="1">
    <location>
        <begin position="82"/>
        <end position="104"/>
    </location>
</feature>
<dbReference type="OrthoDB" id="1111304at2759"/>
<dbReference type="EMBL" id="CM017324">
    <property type="protein sequence ID" value="KAE8037747.1"/>
    <property type="molecule type" value="Genomic_DNA"/>
</dbReference>
<sequence>MDENLGDIALLRLVGSLRNAAEEGNIDALYALIERDAKVLKWIDKIPFVETPLHTAASAGQTEFAMEIMRLKPSFARKLNQNGFTPVHLALQMNHTQLVHRLLDVDETLVRVQGKEGVTPLHYVVQTGNLEVLLEFLKVCPKSIEDITIRRETVLHIALKYNMFDAFQLLLGWLQRAWFRDVSRWEKLLLNWKDDKGNTVLHIAASKNQSEIVRLLLKFNTVDVNVKDTRGRKALDMLQVDNPQSNCARHLTGLKLFCTSDAKYDANYFKSVVSIEEMVYIMFLRLTTNISNDMRNVLLVVAALLITVSFQAAISPPGGVWQEDGETHDGLRHYAATSIMENGIYSILAGLNAISFFVTVFATFLLLPSGFGTRLFCLPLYTLSLYFIASLCLLSPKISFPHEVIEIWKIFILSCVISPGGILLLVVFVSVRRNKLVVAFRPRVKVLDTTLTM</sequence>
<keyword evidence="2" id="KW-1133">Transmembrane helix</keyword>
<dbReference type="PANTHER" id="PTHR24128:SF24">
    <property type="entry name" value="ANKYRIN REPEAT PROTEIN"/>
    <property type="match status" value="1"/>
</dbReference>
<proteinExistence type="predicted"/>
<dbReference type="InterPro" id="IPR002110">
    <property type="entry name" value="Ankyrin_rpt"/>
</dbReference>
<dbReference type="PANTHER" id="PTHR24128">
    <property type="entry name" value="HOMEOBOX PROTEIN WARIAI"/>
    <property type="match status" value="1"/>
</dbReference>
<feature type="transmembrane region" description="Helical" evidence="2">
    <location>
        <begin position="378"/>
        <end position="398"/>
    </location>
</feature>
<dbReference type="InterPro" id="IPR036770">
    <property type="entry name" value="Ankyrin_rpt-contain_sf"/>
</dbReference>
<evidence type="ECO:0000313" key="5">
    <source>
        <dbReference type="Proteomes" id="UP000327013"/>
    </source>
</evidence>
<evidence type="ECO:0000313" key="4">
    <source>
        <dbReference type="EMBL" id="KAE8037747.1"/>
    </source>
</evidence>
<keyword evidence="2" id="KW-0472">Membrane</keyword>
<feature type="repeat" description="ANK" evidence="1">
    <location>
        <begin position="116"/>
        <end position="137"/>
    </location>
</feature>
<evidence type="ECO:0000259" key="3">
    <source>
        <dbReference type="Pfam" id="PF13962"/>
    </source>
</evidence>
<organism evidence="4 5">
    <name type="scientific">Carpinus fangiana</name>
    <dbReference type="NCBI Taxonomy" id="176857"/>
    <lineage>
        <taxon>Eukaryota</taxon>
        <taxon>Viridiplantae</taxon>
        <taxon>Streptophyta</taxon>
        <taxon>Embryophyta</taxon>
        <taxon>Tracheophyta</taxon>
        <taxon>Spermatophyta</taxon>
        <taxon>Magnoliopsida</taxon>
        <taxon>eudicotyledons</taxon>
        <taxon>Gunneridae</taxon>
        <taxon>Pentapetalae</taxon>
        <taxon>rosids</taxon>
        <taxon>fabids</taxon>
        <taxon>Fagales</taxon>
        <taxon>Betulaceae</taxon>
        <taxon>Carpinus</taxon>
    </lineage>
</organism>
<feature type="transmembrane region" description="Helical" evidence="2">
    <location>
        <begin position="296"/>
        <end position="314"/>
    </location>
</feature>
<keyword evidence="2" id="KW-0812">Transmembrane</keyword>